<evidence type="ECO:0000313" key="3">
    <source>
        <dbReference type="EMBL" id="KEH15535.1"/>
    </source>
</evidence>
<dbReference type="InterPro" id="IPR000157">
    <property type="entry name" value="TIR_dom"/>
</dbReference>
<organism evidence="3 5">
    <name type="scientific">Medicago truncatula</name>
    <name type="common">Barrel medic</name>
    <name type="synonym">Medicago tribuloides</name>
    <dbReference type="NCBI Taxonomy" id="3880"/>
    <lineage>
        <taxon>Eukaryota</taxon>
        <taxon>Viridiplantae</taxon>
        <taxon>Streptophyta</taxon>
        <taxon>Embryophyta</taxon>
        <taxon>Tracheophyta</taxon>
        <taxon>Spermatophyta</taxon>
        <taxon>Magnoliopsida</taxon>
        <taxon>eudicotyledons</taxon>
        <taxon>Gunneridae</taxon>
        <taxon>Pentapetalae</taxon>
        <taxon>rosids</taxon>
        <taxon>fabids</taxon>
        <taxon>Fabales</taxon>
        <taxon>Fabaceae</taxon>
        <taxon>Papilionoideae</taxon>
        <taxon>50 kb inversion clade</taxon>
        <taxon>NPAAA clade</taxon>
        <taxon>Hologalegina</taxon>
        <taxon>IRL clade</taxon>
        <taxon>Trifolieae</taxon>
        <taxon>Medicago</taxon>
    </lineage>
</organism>
<evidence type="ECO:0000313" key="5">
    <source>
        <dbReference type="Proteomes" id="UP000002051"/>
    </source>
</evidence>
<keyword evidence="1" id="KW-0520">NAD</keyword>
<dbReference type="HOGENOM" id="CLU_001561_3_3_1"/>
<protein>
    <submittedName>
        <fullName evidence="3">Disease resistance protein (TIR-NBS-LRR class)</fullName>
    </submittedName>
</protein>
<dbReference type="AlphaFoldDB" id="A0A072TPN4"/>
<dbReference type="SUPFAM" id="SSF52200">
    <property type="entry name" value="Toll/Interleukin receptor TIR domain"/>
    <property type="match status" value="1"/>
</dbReference>
<evidence type="ECO:0000313" key="4">
    <source>
        <dbReference type="EnsemblPlants" id="KEH15535"/>
    </source>
</evidence>
<proteinExistence type="predicted"/>
<dbReference type="SMART" id="SM00255">
    <property type="entry name" value="TIR"/>
    <property type="match status" value="1"/>
</dbReference>
<dbReference type="Pfam" id="PF01582">
    <property type="entry name" value="TIR"/>
    <property type="match status" value="1"/>
</dbReference>
<gene>
    <name evidence="4" type="primary">25481458</name>
    <name evidence="3" type="ORF">MTR_0864s0020</name>
</gene>
<evidence type="ECO:0000256" key="1">
    <source>
        <dbReference type="ARBA" id="ARBA00023027"/>
    </source>
</evidence>
<dbReference type="Proteomes" id="UP000002051">
    <property type="component" value="Unassembled WGS sequence"/>
</dbReference>
<evidence type="ECO:0000259" key="2">
    <source>
        <dbReference type="PROSITE" id="PS50104"/>
    </source>
</evidence>
<dbReference type="PANTHER" id="PTHR32009">
    <property type="entry name" value="TMV RESISTANCE PROTEIN N-LIKE"/>
    <property type="match status" value="1"/>
</dbReference>
<dbReference type="GO" id="GO:0005634">
    <property type="term" value="C:nucleus"/>
    <property type="evidence" value="ECO:0000318"/>
    <property type="project" value="GO_Central"/>
</dbReference>
<dbReference type="FunFam" id="3.40.50.10140:FF:000007">
    <property type="entry name" value="Disease resistance protein (TIR-NBS-LRR class)"/>
    <property type="match status" value="1"/>
</dbReference>
<dbReference type="Gene3D" id="3.40.50.10140">
    <property type="entry name" value="Toll/interleukin-1 receptor homology (TIR) domain"/>
    <property type="match status" value="1"/>
</dbReference>
<reference evidence="3 5" key="2">
    <citation type="journal article" date="2014" name="BMC Genomics">
        <title>An improved genome release (version Mt4.0) for the model legume Medicago truncatula.</title>
        <authorList>
            <person name="Tang H."/>
            <person name="Krishnakumar V."/>
            <person name="Bidwell S."/>
            <person name="Rosen B."/>
            <person name="Chan A."/>
            <person name="Zhou S."/>
            <person name="Gentzbittel L."/>
            <person name="Childs K.L."/>
            <person name="Yandell M."/>
            <person name="Gundlach H."/>
            <person name="Mayer K.F."/>
            <person name="Schwartz D.C."/>
            <person name="Town C.D."/>
        </authorList>
    </citation>
    <scope>GENOME REANNOTATION</scope>
    <source>
        <strain evidence="3">A17</strain>
        <strain evidence="4 5">cv. Jemalong A17</strain>
    </source>
</reference>
<keyword evidence="5" id="KW-1185">Reference proteome</keyword>
<accession>A0A072TPN4</accession>
<dbReference type="PANTHER" id="PTHR32009:SF160">
    <property type="entry name" value="DISEASE RESISTANCE PROTEIN (TIR-NBS-LRR CLASS)"/>
    <property type="match status" value="1"/>
</dbReference>
<name>A0A072TPN4_MEDTR</name>
<dbReference type="EMBL" id="KL403588">
    <property type="protein sequence ID" value="KEH15535.1"/>
    <property type="molecule type" value="Genomic_DNA"/>
</dbReference>
<dbReference type="PROSITE" id="PS50104">
    <property type="entry name" value="TIR"/>
    <property type="match status" value="1"/>
</dbReference>
<reference evidence="4" key="3">
    <citation type="submission" date="2015-06" db="UniProtKB">
        <authorList>
            <consortium name="EnsemblPlants"/>
        </authorList>
    </citation>
    <scope>IDENTIFICATION</scope>
    <source>
        <strain evidence="4">cv. Jemalong A17</strain>
    </source>
</reference>
<feature type="domain" description="TIR" evidence="2">
    <location>
        <begin position="48"/>
        <end position="212"/>
    </location>
</feature>
<dbReference type="InterPro" id="IPR035897">
    <property type="entry name" value="Toll_tir_struct_dom_sf"/>
</dbReference>
<dbReference type="EnsemblPlants" id="KEH15535">
    <property type="protein sequence ID" value="KEH15535"/>
    <property type="gene ID" value="MTR_0864s0020"/>
</dbReference>
<reference evidence="3 5" key="1">
    <citation type="journal article" date="2011" name="Nature">
        <title>The Medicago genome provides insight into the evolution of rhizobial symbioses.</title>
        <authorList>
            <person name="Young N.D."/>
            <person name="Debelle F."/>
            <person name="Oldroyd G.E."/>
            <person name="Geurts R."/>
            <person name="Cannon S.B."/>
            <person name="Udvardi M.K."/>
            <person name="Benedito V.A."/>
            <person name="Mayer K.F."/>
            <person name="Gouzy J."/>
            <person name="Schoof H."/>
            <person name="Van de Peer Y."/>
            <person name="Proost S."/>
            <person name="Cook D.R."/>
            <person name="Meyers B.C."/>
            <person name="Spannagl M."/>
            <person name="Cheung F."/>
            <person name="De Mita S."/>
            <person name="Krishnakumar V."/>
            <person name="Gundlach H."/>
            <person name="Zhou S."/>
            <person name="Mudge J."/>
            <person name="Bharti A.K."/>
            <person name="Murray J.D."/>
            <person name="Naoumkina M.A."/>
            <person name="Rosen B."/>
            <person name="Silverstein K.A."/>
            <person name="Tang H."/>
            <person name="Rombauts S."/>
            <person name="Zhao P.X."/>
            <person name="Zhou P."/>
            <person name="Barbe V."/>
            <person name="Bardou P."/>
            <person name="Bechner M."/>
            <person name="Bellec A."/>
            <person name="Berger A."/>
            <person name="Berges H."/>
            <person name="Bidwell S."/>
            <person name="Bisseling T."/>
            <person name="Choisne N."/>
            <person name="Couloux A."/>
            <person name="Denny R."/>
            <person name="Deshpande S."/>
            <person name="Dai X."/>
            <person name="Doyle J.J."/>
            <person name="Dudez A.M."/>
            <person name="Farmer A.D."/>
            <person name="Fouteau S."/>
            <person name="Franken C."/>
            <person name="Gibelin C."/>
            <person name="Gish J."/>
            <person name="Goldstein S."/>
            <person name="Gonzalez A.J."/>
            <person name="Green P.J."/>
            <person name="Hallab A."/>
            <person name="Hartog M."/>
            <person name="Hua A."/>
            <person name="Humphray S.J."/>
            <person name="Jeong D.H."/>
            <person name="Jing Y."/>
            <person name="Jocker A."/>
            <person name="Kenton S.M."/>
            <person name="Kim D.J."/>
            <person name="Klee K."/>
            <person name="Lai H."/>
            <person name="Lang C."/>
            <person name="Lin S."/>
            <person name="Macmil S.L."/>
            <person name="Magdelenat G."/>
            <person name="Matthews L."/>
            <person name="McCorrison J."/>
            <person name="Monaghan E.L."/>
            <person name="Mun J.H."/>
            <person name="Najar F.Z."/>
            <person name="Nicholson C."/>
            <person name="Noirot C."/>
            <person name="O'Bleness M."/>
            <person name="Paule C.R."/>
            <person name="Poulain J."/>
            <person name="Prion F."/>
            <person name="Qin B."/>
            <person name="Qu C."/>
            <person name="Retzel E.F."/>
            <person name="Riddle C."/>
            <person name="Sallet E."/>
            <person name="Samain S."/>
            <person name="Samson N."/>
            <person name="Sanders I."/>
            <person name="Saurat O."/>
            <person name="Scarpelli C."/>
            <person name="Schiex T."/>
            <person name="Segurens B."/>
            <person name="Severin A.J."/>
            <person name="Sherrier D.J."/>
            <person name="Shi R."/>
            <person name="Sims S."/>
            <person name="Singer S.R."/>
            <person name="Sinharoy S."/>
            <person name="Sterck L."/>
            <person name="Viollet A."/>
            <person name="Wang B.B."/>
            <person name="Wang K."/>
            <person name="Wang M."/>
            <person name="Wang X."/>
            <person name="Warfsmann J."/>
            <person name="Weissenbach J."/>
            <person name="White D.D."/>
            <person name="White J.D."/>
            <person name="Wiley G.B."/>
            <person name="Wincker P."/>
            <person name="Xing Y."/>
            <person name="Yang L."/>
            <person name="Yao Z."/>
            <person name="Ying F."/>
            <person name="Zhai J."/>
            <person name="Zhou L."/>
            <person name="Zuber A."/>
            <person name="Denarie J."/>
            <person name="Dixon R.A."/>
            <person name="May G.D."/>
            <person name="Schwartz D.C."/>
            <person name="Rogers J."/>
            <person name="Quetier F."/>
            <person name="Town C.D."/>
            <person name="Roe B.A."/>
        </authorList>
    </citation>
    <scope>NUCLEOTIDE SEQUENCE [LARGE SCALE GENOMIC DNA]</scope>
    <source>
        <strain evidence="3">A17</strain>
        <strain evidence="4 5">cv. Jemalong A17</strain>
    </source>
</reference>
<dbReference type="GO" id="GO:0007165">
    <property type="term" value="P:signal transduction"/>
    <property type="evidence" value="ECO:0000318"/>
    <property type="project" value="GO_Central"/>
</dbReference>
<dbReference type="OrthoDB" id="1901675at2759"/>
<sequence>MGKEKNSESSSSMPNLTRGTMSAMDLRRLKRYSWELFSGPGPISESVRIHDVFLSFRGVDTRSTFVSHLYTALRNAEIKVFQDDSGLQRGDYISTSLLRAIEESQISLIVFSKNYANSKWCLDELDKIMMCYRTIGQKVVPVFYHLEPSEVRHQTGEFGVSFQSLLDELRLQRIMFPKSFLIKLHPTKLVQNWREDLRQAASIAGFEILKSR</sequence>